<dbReference type="Gene3D" id="3.40.50.2300">
    <property type="match status" value="1"/>
</dbReference>
<organism evidence="8 9">
    <name type="scientific">Actinoallomurus vinaceus</name>
    <dbReference type="NCBI Taxonomy" id="1080074"/>
    <lineage>
        <taxon>Bacteria</taxon>
        <taxon>Bacillati</taxon>
        <taxon>Actinomycetota</taxon>
        <taxon>Actinomycetes</taxon>
        <taxon>Streptosporangiales</taxon>
        <taxon>Thermomonosporaceae</taxon>
        <taxon>Actinoallomurus</taxon>
    </lineage>
</organism>
<dbReference type="PANTHER" id="PTHR44688">
    <property type="entry name" value="DNA-BINDING TRANSCRIPTIONAL ACTIVATOR DEVR_DOSR"/>
    <property type="match status" value="1"/>
</dbReference>
<evidence type="ECO:0000256" key="3">
    <source>
        <dbReference type="ARBA" id="ARBA00023125"/>
    </source>
</evidence>
<dbReference type="SUPFAM" id="SSF46894">
    <property type="entry name" value="C-terminal effector domain of the bipartite response regulators"/>
    <property type="match status" value="1"/>
</dbReference>
<feature type="modified residue" description="4-aspartylphosphate" evidence="5">
    <location>
        <position position="60"/>
    </location>
</feature>
<sequence length="219" mass="23827">MESGANIIKVGIVDRSMLFRAGLARMLNAEPDIDVMMEAYLGDDVAVPLRAEPPDVLLVDGGDSGAEAARLIQVARQASPAAKVVVLAMHDRPRVVESLLSAGARAYMLKSTTPEELITVIRTLHREVDRVILSVSQDTLNMLKEDDNALLSPREREVISLVYSGMRNAEIAERLFIAEGTVKRHLTNIYAKLGAASRMDAVNKAVAIGLLFPEDPVLK</sequence>
<dbReference type="PROSITE" id="PS50043">
    <property type="entry name" value="HTH_LUXR_2"/>
    <property type="match status" value="1"/>
</dbReference>
<dbReference type="InterPro" id="IPR016032">
    <property type="entry name" value="Sig_transdc_resp-reg_C-effctor"/>
</dbReference>
<evidence type="ECO:0000313" key="8">
    <source>
        <dbReference type="EMBL" id="GAA4629847.1"/>
    </source>
</evidence>
<dbReference type="Pfam" id="PF00072">
    <property type="entry name" value="Response_reg"/>
    <property type="match status" value="1"/>
</dbReference>
<dbReference type="PRINTS" id="PR00038">
    <property type="entry name" value="HTHLUXR"/>
</dbReference>
<comment type="caution">
    <text evidence="8">The sequence shown here is derived from an EMBL/GenBank/DDBJ whole genome shotgun (WGS) entry which is preliminary data.</text>
</comment>
<dbReference type="CDD" id="cd06170">
    <property type="entry name" value="LuxR_C_like"/>
    <property type="match status" value="1"/>
</dbReference>
<dbReference type="InterPro" id="IPR058245">
    <property type="entry name" value="NreC/VraR/RcsB-like_REC"/>
</dbReference>
<reference evidence="9" key="1">
    <citation type="journal article" date="2019" name="Int. J. Syst. Evol. Microbiol.">
        <title>The Global Catalogue of Microorganisms (GCM) 10K type strain sequencing project: providing services to taxonomists for standard genome sequencing and annotation.</title>
        <authorList>
            <consortium name="The Broad Institute Genomics Platform"/>
            <consortium name="The Broad Institute Genome Sequencing Center for Infectious Disease"/>
            <person name="Wu L."/>
            <person name="Ma J."/>
        </authorList>
    </citation>
    <scope>NUCLEOTIDE SEQUENCE [LARGE SCALE GENOMIC DNA]</scope>
    <source>
        <strain evidence="9">JCM 17939</strain>
    </source>
</reference>
<feature type="domain" description="HTH luxR-type" evidence="6">
    <location>
        <begin position="144"/>
        <end position="209"/>
    </location>
</feature>
<evidence type="ECO:0000259" key="6">
    <source>
        <dbReference type="PROSITE" id="PS50043"/>
    </source>
</evidence>
<evidence type="ECO:0000256" key="1">
    <source>
        <dbReference type="ARBA" id="ARBA00022553"/>
    </source>
</evidence>
<dbReference type="SUPFAM" id="SSF52172">
    <property type="entry name" value="CheY-like"/>
    <property type="match status" value="1"/>
</dbReference>
<dbReference type="CDD" id="cd17535">
    <property type="entry name" value="REC_NarL-like"/>
    <property type="match status" value="1"/>
</dbReference>
<protein>
    <submittedName>
        <fullName evidence="8">Response regulator transcription factor</fullName>
    </submittedName>
</protein>
<keyword evidence="3" id="KW-0238">DNA-binding</keyword>
<dbReference type="RefSeq" id="WP_345433689.1">
    <property type="nucleotide sequence ID" value="NZ_BAABHK010000007.1"/>
</dbReference>
<accession>A0ABP8UGE6</accession>
<evidence type="ECO:0000256" key="4">
    <source>
        <dbReference type="ARBA" id="ARBA00023163"/>
    </source>
</evidence>
<dbReference type="InterPro" id="IPR000792">
    <property type="entry name" value="Tscrpt_reg_LuxR_C"/>
</dbReference>
<keyword evidence="2" id="KW-0805">Transcription regulation</keyword>
<evidence type="ECO:0000256" key="2">
    <source>
        <dbReference type="ARBA" id="ARBA00023015"/>
    </source>
</evidence>
<dbReference type="InterPro" id="IPR011006">
    <property type="entry name" value="CheY-like_superfamily"/>
</dbReference>
<gene>
    <name evidence="8" type="ORF">GCM10023196_052850</name>
</gene>
<evidence type="ECO:0000259" key="7">
    <source>
        <dbReference type="PROSITE" id="PS50110"/>
    </source>
</evidence>
<dbReference type="PANTHER" id="PTHR44688:SF16">
    <property type="entry name" value="DNA-BINDING TRANSCRIPTIONAL ACTIVATOR DEVR_DOSR"/>
    <property type="match status" value="1"/>
</dbReference>
<name>A0ABP8UGE6_9ACTN</name>
<dbReference type="InterPro" id="IPR001789">
    <property type="entry name" value="Sig_transdc_resp-reg_receiver"/>
</dbReference>
<dbReference type="PROSITE" id="PS00622">
    <property type="entry name" value="HTH_LUXR_1"/>
    <property type="match status" value="1"/>
</dbReference>
<keyword evidence="4" id="KW-0804">Transcription</keyword>
<dbReference type="PROSITE" id="PS50110">
    <property type="entry name" value="RESPONSE_REGULATORY"/>
    <property type="match status" value="1"/>
</dbReference>
<feature type="domain" description="Response regulatory" evidence="7">
    <location>
        <begin position="9"/>
        <end position="125"/>
    </location>
</feature>
<keyword evidence="1 5" id="KW-0597">Phosphoprotein</keyword>
<dbReference type="Proteomes" id="UP001501442">
    <property type="component" value="Unassembled WGS sequence"/>
</dbReference>
<dbReference type="SMART" id="SM00421">
    <property type="entry name" value="HTH_LUXR"/>
    <property type="match status" value="1"/>
</dbReference>
<dbReference type="SMART" id="SM00448">
    <property type="entry name" value="REC"/>
    <property type="match status" value="1"/>
</dbReference>
<proteinExistence type="predicted"/>
<dbReference type="EMBL" id="BAABHK010000007">
    <property type="protein sequence ID" value="GAA4629847.1"/>
    <property type="molecule type" value="Genomic_DNA"/>
</dbReference>
<evidence type="ECO:0000256" key="5">
    <source>
        <dbReference type="PROSITE-ProRule" id="PRU00169"/>
    </source>
</evidence>
<dbReference type="Pfam" id="PF00196">
    <property type="entry name" value="GerE"/>
    <property type="match status" value="1"/>
</dbReference>
<keyword evidence="9" id="KW-1185">Reference proteome</keyword>
<evidence type="ECO:0000313" key="9">
    <source>
        <dbReference type="Proteomes" id="UP001501442"/>
    </source>
</evidence>